<comment type="catalytic activity">
    <reaction evidence="5">
        <text>D-beta-lysine + L-lysyl-[protein] + ATP = N(6)-((3R)-3,6-diaminohexanoyl)-L-lysyl-[protein] + AMP + diphosphate + H(+)</text>
        <dbReference type="Rhea" id="RHEA:83435"/>
        <dbReference type="Rhea" id="RHEA-COMP:9752"/>
        <dbReference type="Rhea" id="RHEA-COMP:20131"/>
        <dbReference type="ChEBI" id="CHEBI:15378"/>
        <dbReference type="ChEBI" id="CHEBI:29969"/>
        <dbReference type="ChEBI" id="CHEBI:30616"/>
        <dbReference type="ChEBI" id="CHEBI:33019"/>
        <dbReference type="ChEBI" id="CHEBI:84138"/>
        <dbReference type="ChEBI" id="CHEBI:156053"/>
        <dbReference type="ChEBI" id="CHEBI:456215"/>
    </reaction>
    <physiologicalReaction direction="left-to-right" evidence="5">
        <dbReference type="Rhea" id="RHEA:83436"/>
    </physiologicalReaction>
</comment>
<dbReference type="InterPro" id="IPR004364">
    <property type="entry name" value="Aa-tRNA-synt_II"/>
</dbReference>
<gene>
    <name evidence="7" type="primary">epmA</name>
    <name evidence="8" type="synonym">genX</name>
    <name evidence="8" type="ORF">CC99x_001345</name>
    <name evidence="7" type="ORF">CC99x_00557</name>
</gene>
<evidence type="ECO:0000256" key="5">
    <source>
        <dbReference type="ARBA" id="ARBA00052794"/>
    </source>
</evidence>
<dbReference type="FunFam" id="3.30.930.10:FF:000017">
    <property type="entry name" value="Elongation factor P--(R)-beta-lysine ligase"/>
    <property type="match status" value="1"/>
</dbReference>
<dbReference type="EC" id="6.3.1.-" evidence="7"/>
<comment type="subunit">
    <text evidence="1">Homodimer.</text>
</comment>
<evidence type="ECO:0000313" key="7">
    <source>
        <dbReference type="EMBL" id="KRG19545.1"/>
    </source>
</evidence>
<keyword evidence="9" id="KW-1185">Reference proteome</keyword>
<dbReference type="PANTHER" id="PTHR42918">
    <property type="entry name" value="LYSYL-TRNA SYNTHETASE"/>
    <property type="match status" value="1"/>
</dbReference>
<dbReference type="PROSITE" id="PS50862">
    <property type="entry name" value="AA_TRNA_LIGASE_II"/>
    <property type="match status" value="1"/>
</dbReference>
<dbReference type="InterPro" id="IPR004525">
    <property type="entry name" value="EpmA"/>
</dbReference>
<dbReference type="AlphaFoldDB" id="A0A0Q9YIN9"/>
<keyword evidence="3" id="KW-0547">Nucleotide-binding</keyword>
<keyword evidence="4" id="KW-0067">ATP-binding</keyword>
<keyword evidence="7" id="KW-0251">Elongation factor</keyword>
<dbReference type="EMBL" id="LKHV02000001">
    <property type="protein sequence ID" value="MCS5707542.1"/>
    <property type="molecule type" value="Genomic_DNA"/>
</dbReference>
<dbReference type="GO" id="GO:0006430">
    <property type="term" value="P:lysyl-tRNA aminoacylation"/>
    <property type="evidence" value="ECO:0007669"/>
    <property type="project" value="InterPro"/>
</dbReference>
<sequence>MTEKITWQSAATNTALKQRAQFLRDIRGFFESRNVCEVDTPVLMQGVNTDPFIDAFNVADRYLQTSPEFAMKRLLAQGIGSIYYLGKAFRNEEMGRYHNPEFTMLEWYRPGWDHQALIEEVNALFMQLLDTPKAQIRSYAQLFESIEVNPHQADVATLKEAALRLQLAEVPFSDLDRNGWLDWLFSQAIEPTMDPDELLIVTDFPVHCAQLAKLIPHPIHDKVAARFEVFYKGMELANGYFELSDPNEQRKRFVEDNQKRHAHQLSMMPVDEKLLAALSVGIGDVSGVAVGVDRLLMIKLGASHIKEVLPFYWEYS</sequence>
<dbReference type="GO" id="GO:0000049">
    <property type="term" value="F:tRNA binding"/>
    <property type="evidence" value="ECO:0007669"/>
    <property type="project" value="TreeGrafter"/>
</dbReference>
<dbReference type="GO" id="GO:0004824">
    <property type="term" value="F:lysine-tRNA ligase activity"/>
    <property type="evidence" value="ECO:0007669"/>
    <property type="project" value="InterPro"/>
</dbReference>
<dbReference type="OrthoDB" id="9802326at2"/>
<evidence type="ECO:0000313" key="9">
    <source>
        <dbReference type="Proteomes" id="UP000051494"/>
    </source>
</evidence>
<comment type="caution">
    <text evidence="7">The sequence shown here is derived from an EMBL/GenBank/DDBJ whole genome shotgun (WGS) entry which is preliminary data.</text>
</comment>
<accession>A0A0Q9YIN9</accession>
<feature type="domain" description="Aminoacyl-transfer RNA synthetases class-II family profile" evidence="6">
    <location>
        <begin position="26"/>
        <end position="310"/>
    </location>
</feature>
<dbReference type="Proteomes" id="UP000051494">
    <property type="component" value="Unassembled WGS sequence"/>
</dbReference>
<dbReference type="InterPro" id="IPR018149">
    <property type="entry name" value="Lys-tRNA-synth_II_C"/>
</dbReference>
<keyword evidence="2 7" id="KW-0436">Ligase</keyword>
<protein>
    <submittedName>
        <fullName evidence="8">EF-P lysine aminoacylase GenX</fullName>
    </submittedName>
    <submittedName>
        <fullName evidence="7">Elongation factor P--(R)-beta-lysine ligase</fullName>
        <ecNumber evidence="7">6.3.1.-</ecNumber>
    </submittedName>
</protein>
<evidence type="ECO:0000256" key="3">
    <source>
        <dbReference type="ARBA" id="ARBA00022741"/>
    </source>
</evidence>
<dbReference type="Pfam" id="PF00152">
    <property type="entry name" value="tRNA-synt_2"/>
    <property type="match status" value="1"/>
</dbReference>
<dbReference type="PATRIC" id="fig|1590042.3.peg.575"/>
<dbReference type="InterPro" id="IPR045864">
    <property type="entry name" value="aa-tRNA-synth_II/BPL/LPL"/>
</dbReference>
<dbReference type="GO" id="GO:0005524">
    <property type="term" value="F:ATP binding"/>
    <property type="evidence" value="ECO:0007669"/>
    <property type="project" value="UniProtKB-KW"/>
</dbReference>
<dbReference type="SUPFAM" id="SSF55681">
    <property type="entry name" value="Class II aaRS and biotin synthetases"/>
    <property type="match status" value="1"/>
</dbReference>
<evidence type="ECO:0000256" key="2">
    <source>
        <dbReference type="ARBA" id="ARBA00022598"/>
    </source>
</evidence>
<dbReference type="PANTHER" id="PTHR42918:SF6">
    <property type="entry name" value="ELONGATION FACTOR P--(R)-BETA-LYSINE LIGASE"/>
    <property type="match status" value="1"/>
</dbReference>
<keyword evidence="7" id="KW-0648">Protein biosynthesis</keyword>
<dbReference type="GO" id="GO:0003746">
    <property type="term" value="F:translation elongation factor activity"/>
    <property type="evidence" value="ECO:0007669"/>
    <property type="project" value="UniProtKB-KW"/>
</dbReference>
<dbReference type="InterPro" id="IPR006195">
    <property type="entry name" value="aa-tRNA-synth_II"/>
</dbReference>
<organism evidence="7">
    <name type="scientific">Candidatus Berkiella cookevillensis</name>
    <dbReference type="NCBI Taxonomy" id="437022"/>
    <lineage>
        <taxon>Bacteria</taxon>
        <taxon>Pseudomonadati</taxon>
        <taxon>Pseudomonadota</taxon>
        <taxon>Gammaproteobacteria</taxon>
        <taxon>Candidatus Berkiellales</taxon>
        <taxon>Candidatus Berkiellaceae</taxon>
        <taxon>Candidatus Berkiella</taxon>
    </lineage>
</organism>
<evidence type="ECO:0000313" key="8">
    <source>
        <dbReference type="EMBL" id="MCS5707542.1"/>
    </source>
</evidence>
<evidence type="ECO:0000259" key="6">
    <source>
        <dbReference type="PROSITE" id="PS50862"/>
    </source>
</evidence>
<dbReference type="Gene3D" id="3.30.930.10">
    <property type="entry name" value="Bira Bifunctional Protein, Domain 2"/>
    <property type="match status" value="1"/>
</dbReference>
<evidence type="ECO:0000256" key="4">
    <source>
        <dbReference type="ARBA" id="ARBA00022840"/>
    </source>
</evidence>
<reference evidence="8" key="2">
    <citation type="journal article" date="2016" name="Genome Announc.">
        <title>Draft Genome Sequences of Two Novel Amoeba-Resistant Intranuclear Bacteria, 'Candidatus Berkiella cookevillensis' and 'Candidatus Berkiella aquae'.</title>
        <authorList>
            <person name="Mehari Y.T."/>
            <person name="Arivett B.A."/>
            <person name="Farone A.L."/>
            <person name="Gunderson J.H."/>
            <person name="Farone M.B."/>
        </authorList>
    </citation>
    <scope>NUCLEOTIDE SEQUENCE</scope>
    <source>
        <strain evidence="8">CC99</strain>
    </source>
</reference>
<dbReference type="PRINTS" id="PR00982">
    <property type="entry name" value="TRNASYNTHLYS"/>
</dbReference>
<reference evidence="8" key="3">
    <citation type="submission" date="2021-06" db="EMBL/GenBank/DDBJ databases">
        <title>Genomic Description and Analysis of Intracellular Bacteria, Candidatus Berkiella cookevillensis and Candidatus Berkiella aquae.</title>
        <authorList>
            <person name="Kidane D.T."/>
            <person name="Mehari Y.T."/>
            <person name="Rice F.C."/>
            <person name="Arivett B.A."/>
            <person name="Farone A.L."/>
            <person name="Berk S.G."/>
            <person name="Farone M.B."/>
        </authorList>
    </citation>
    <scope>NUCLEOTIDE SEQUENCE</scope>
    <source>
        <strain evidence="8">CC99</strain>
    </source>
</reference>
<dbReference type="NCBIfam" id="NF006828">
    <property type="entry name" value="PRK09350.1"/>
    <property type="match status" value="1"/>
</dbReference>
<dbReference type="GO" id="GO:0005829">
    <property type="term" value="C:cytosol"/>
    <property type="evidence" value="ECO:0007669"/>
    <property type="project" value="TreeGrafter"/>
</dbReference>
<dbReference type="NCBIfam" id="TIGR00462">
    <property type="entry name" value="genX"/>
    <property type="match status" value="1"/>
</dbReference>
<evidence type="ECO:0000256" key="1">
    <source>
        <dbReference type="ARBA" id="ARBA00011738"/>
    </source>
</evidence>
<dbReference type="RefSeq" id="WP_057623432.1">
    <property type="nucleotide sequence ID" value="NZ_LKHV02000001.1"/>
</dbReference>
<dbReference type="EMBL" id="LKHV01000002">
    <property type="protein sequence ID" value="KRG19545.1"/>
    <property type="molecule type" value="Genomic_DNA"/>
</dbReference>
<dbReference type="STRING" id="437022.CC99x_00557"/>
<reference evidence="7" key="1">
    <citation type="submission" date="2015-09" db="EMBL/GenBank/DDBJ databases">
        <title>Draft Genome Sequences of Two Novel Amoeba-resistant Intranuclear Bacteria, Candidatus Berkiella cookevillensis and Candidatus Berkiella aquae.</title>
        <authorList>
            <person name="Mehari Y.T."/>
            <person name="Arivett B.A."/>
            <person name="Farone A.L."/>
            <person name="Gunderson J.H."/>
            <person name="Farone M.B."/>
        </authorList>
    </citation>
    <scope>NUCLEOTIDE SEQUENCE [LARGE SCALE GENOMIC DNA]</scope>
    <source>
        <strain evidence="7">CC99</strain>
    </source>
</reference>
<name>A0A0Q9YIN9_9GAMM</name>
<proteinExistence type="predicted"/>